<proteinExistence type="predicted"/>
<keyword evidence="3" id="KW-1185">Reference proteome</keyword>
<feature type="domain" description="Transcription regulator AsnC/Lrp ligand binding" evidence="1">
    <location>
        <begin position="8"/>
        <end position="77"/>
    </location>
</feature>
<organism evidence="2 3">
    <name type="scientific">Halohasta litorea</name>
    <dbReference type="NCBI Taxonomy" id="869891"/>
    <lineage>
        <taxon>Archaea</taxon>
        <taxon>Methanobacteriati</taxon>
        <taxon>Methanobacteriota</taxon>
        <taxon>Stenosarchaea group</taxon>
        <taxon>Halobacteria</taxon>
        <taxon>Halobacteriales</taxon>
        <taxon>Haloferacaceae</taxon>
        <taxon>Halohasta</taxon>
    </lineage>
</organism>
<dbReference type="RefSeq" id="WP_256395331.1">
    <property type="nucleotide sequence ID" value="NZ_JANHDJ010000002.1"/>
</dbReference>
<evidence type="ECO:0000313" key="3">
    <source>
        <dbReference type="Proteomes" id="UP001597052"/>
    </source>
</evidence>
<dbReference type="SUPFAM" id="SSF54909">
    <property type="entry name" value="Dimeric alpha+beta barrel"/>
    <property type="match status" value="1"/>
</dbReference>
<protein>
    <submittedName>
        <fullName evidence="2">Lrp/AsnC family transcriptional regulator</fullName>
    </submittedName>
</protein>
<comment type="caution">
    <text evidence="2">The sequence shown here is derived from an EMBL/GenBank/DDBJ whole genome shotgun (WGS) entry which is preliminary data.</text>
</comment>
<accession>A0ABD6D8I5</accession>
<dbReference type="InterPro" id="IPR019887">
    <property type="entry name" value="Tscrpt_reg_AsnC/Lrp_C"/>
</dbReference>
<evidence type="ECO:0000313" key="2">
    <source>
        <dbReference type="EMBL" id="MFD1642298.1"/>
    </source>
</evidence>
<dbReference type="Gene3D" id="3.30.70.920">
    <property type="match status" value="1"/>
</dbReference>
<dbReference type="EMBL" id="JBHUDM010000002">
    <property type="protein sequence ID" value="MFD1642298.1"/>
    <property type="molecule type" value="Genomic_DNA"/>
</dbReference>
<name>A0ABD6D8I5_9EURY</name>
<dbReference type="Proteomes" id="UP001597052">
    <property type="component" value="Unassembled WGS sequence"/>
</dbReference>
<dbReference type="AlphaFoldDB" id="A0ABD6D8I5"/>
<evidence type="ECO:0000259" key="1">
    <source>
        <dbReference type="Pfam" id="PF01037"/>
    </source>
</evidence>
<reference evidence="2 3" key="1">
    <citation type="journal article" date="2019" name="Int. J. Syst. Evol. Microbiol.">
        <title>The Global Catalogue of Microorganisms (GCM) 10K type strain sequencing project: providing services to taxonomists for standard genome sequencing and annotation.</title>
        <authorList>
            <consortium name="The Broad Institute Genomics Platform"/>
            <consortium name="The Broad Institute Genome Sequencing Center for Infectious Disease"/>
            <person name="Wu L."/>
            <person name="Ma J."/>
        </authorList>
    </citation>
    <scope>NUCLEOTIDE SEQUENCE [LARGE SCALE GENOMIC DNA]</scope>
    <source>
        <strain evidence="2 3">CGMCC 1.10593</strain>
    </source>
</reference>
<dbReference type="InterPro" id="IPR011008">
    <property type="entry name" value="Dimeric_a/b-barrel"/>
</dbReference>
<gene>
    <name evidence="2" type="ORF">ACFSBW_10490</name>
</gene>
<dbReference type="Pfam" id="PF01037">
    <property type="entry name" value="AsnC_trans_reg"/>
    <property type="match status" value="1"/>
</dbReference>
<sequence>MGVTAYILVKSNTSEADRVKDEIEALDGVTDANIVAGDVDFIAKVAVETPGAVKDIVASGIQTISGVETTQTYIAME</sequence>